<gene>
    <name evidence="2" type="ORF">SHI21_19505</name>
</gene>
<organism evidence="2 3">
    <name type="scientific">Bacteriovorax antarcticus</name>
    <dbReference type="NCBI Taxonomy" id="3088717"/>
    <lineage>
        <taxon>Bacteria</taxon>
        <taxon>Pseudomonadati</taxon>
        <taxon>Bdellovibrionota</taxon>
        <taxon>Bacteriovoracia</taxon>
        <taxon>Bacteriovoracales</taxon>
        <taxon>Bacteriovoracaceae</taxon>
        <taxon>Bacteriovorax</taxon>
    </lineage>
</organism>
<comment type="caution">
    <text evidence="2">The sequence shown here is derived from an EMBL/GenBank/DDBJ whole genome shotgun (WGS) entry which is preliminary data.</text>
</comment>
<protein>
    <submittedName>
        <fullName evidence="2">Uncharacterized protein</fullName>
    </submittedName>
</protein>
<dbReference type="EMBL" id="JAYGJQ010000003">
    <property type="protein sequence ID" value="MEA9358432.1"/>
    <property type="molecule type" value="Genomic_DNA"/>
</dbReference>
<keyword evidence="3" id="KW-1185">Reference proteome</keyword>
<dbReference type="Proteomes" id="UP001302274">
    <property type="component" value="Unassembled WGS sequence"/>
</dbReference>
<dbReference type="RefSeq" id="WP_323578834.1">
    <property type="nucleotide sequence ID" value="NZ_JAYGJQ010000003.1"/>
</dbReference>
<evidence type="ECO:0000313" key="3">
    <source>
        <dbReference type="Proteomes" id="UP001302274"/>
    </source>
</evidence>
<feature type="compositionally biased region" description="Basic residues" evidence="1">
    <location>
        <begin position="33"/>
        <end position="54"/>
    </location>
</feature>
<sequence length="54" mass="6265">MDEKKDGSKNSELIKLFSKSDNLKRNISNFKNPKAKFSMKKVGRSRNQKGQKSY</sequence>
<reference evidence="2 3" key="1">
    <citation type="submission" date="2023-11" db="EMBL/GenBank/DDBJ databases">
        <title>A Novel Polar Bacteriovorax (B. antarcticus) Isolated from the Biocrust in Antarctica.</title>
        <authorList>
            <person name="Mun W."/>
            <person name="Choi S.Y."/>
            <person name="Mitchell R.J."/>
        </authorList>
    </citation>
    <scope>NUCLEOTIDE SEQUENCE [LARGE SCALE GENOMIC DNA]</scope>
    <source>
        <strain evidence="2 3">PP10</strain>
    </source>
</reference>
<evidence type="ECO:0000313" key="2">
    <source>
        <dbReference type="EMBL" id="MEA9358432.1"/>
    </source>
</evidence>
<evidence type="ECO:0000256" key="1">
    <source>
        <dbReference type="SAM" id="MobiDB-lite"/>
    </source>
</evidence>
<feature type="region of interest" description="Disordered" evidence="1">
    <location>
        <begin position="25"/>
        <end position="54"/>
    </location>
</feature>
<accession>A0ABU5VZE4</accession>
<proteinExistence type="predicted"/>
<name>A0ABU5VZE4_9BACT</name>